<accession>A0AAN9UXZ8</accession>
<evidence type="ECO:0000259" key="4">
    <source>
        <dbReference type="Pfam" id="PF20789"/>
    </source>
</evidence>
<evidence type="ECO:0000259" key="3">
    <source>
        <dbReference type="Pfam" id="PF13622"/>
    </source>
</evidence>
<evidence type="ECO:0008006" key="7">
    <source>
        <dbReference type="Google" id="ProtNLM"/>
    </source>
</evidence>
<dbReference type="Proteomes" id="UP001320420">
    <property type="component" value="Unassembled WGS sequence"/>
</dbReference>
<evidence type="ECO:0000256" key="1">
    <source>
        <dbReference type="ARBA" id="ARBA00006538"/>
    </source>
</evidence>
<reference evidence="5 6" key="1">
    <citation type="submission" date="2024-02" db="EMBL/GenBank/DDBJ databases">
        <title>De novo assembly and annotation of 12 fungi associated with fruit tree decline syndrome in Ontario, Canada.</title>
        <authorList>
            <person name="Sulman M."/>
            <person name="Ellouze W."/>
            <person name="Ilyukhin E."/>
        </authorList>
    </citation>
    <scope>NUCLEOTIDE SEQUENCE [LARGE SCALE GENOMIC DNA]</scope>
    <source>
        <strain evidence="5 6">M11/M66-122</strain>
    </source>
</reference>
<comment type="caution">
    <text evidence="5">The sequence shown here is derived from an EMBL/GenBank/DDBJ whole genome shotgun (WGS) entry which is preliminary data.</text>
</comment>
<evidence type="ECO:0000256" key="2">
    <source>
        <dbReference type="ARBA" id="ARBA00022801"/>
    </source>
</evidence>
<organism evidence="5 6">
    <name type="scientific">Diatrype stigma</name>
    <dbReference type="NCBI Taxonomy" id="117547"/>
    <lineage>
        <taxon>Eukaryota</taxon>
        <taxon>Fungi</taxon>
        <taxon>Dikarya</taxon>
        <taxon>Ascomycota</taxon>
        <taxon>Pezizomycotina</taxon>
        <taxon>Sordariomycetes</taxon>
        <taxon>Xylariomycetidae</taxon>
        <taxon>Xylariales</taxon>
        <taxon>Diatrypaceae</taxon>
        <taxon>Diatrype</taxon>
    </lineage>
</organism>
<dbReference type="GO" id="GO:0047617">
    <property type="term" value="F:fatty acyl-CoA hydrolase activity"/>
    <property type="evidence" value="ECO:0007669"/>
    <property type="project" value="InterPro"/>
</dbReference>
<evidence type="ECO:0000313" key="6">
    <source>
        <dbReference type="Proteomes" id="UP001320420"/>
    </source>
</evidence>
<dbReference type="PANTHER" id="PTHR11066:SF35">
    <property type="entry name" value="ACYL-COA THIOESTERASE II"/>
    <property type="match status" value="1"/>
</dbReference>
<dbReference type="Gene3D" id="2.40.160.210">
    <property type="entry name" value="Acyl-CoA thioesterase, double hotdog domain"/>
    <property type="match status" value="1"/>
</dbReference>
<dbReference type="Pfam" id="PF20789">
    <property type="entry name" value="4HBT_3C"/>
    <property type="match status" value="1"/>
</dbReference>
<keyword evidence="2" id="KW-0378">Hydrolase</keyword>
<sequence>MVQKPLLSVLTAVTQAPATGPDTYVTEGPLIQQPFGDIAFGGSVISQAISAAAATVAPEFDVYSSQASFLRPVKASAKVAYHVNRAADGRTFAIRAVQATQGSRGPCYIALISFQKRGSTRDQDGALRYADPPPDLGGLHPDDVPRQDLQQLGFHVRDEERKTLSNIGVNVKEPFEWRLLPFKPAPNPSQIRTYGFVRCPLPAAGGATHLASMGFLSDQSLLELSIIENWESVEEIRSLAMSTTLNSHISFHVPEARGAAWLICESRTSWGAGGRIATHQRFWDFETGALVMPCTQDAFIGRQQPQL</sequence>
<feature type="domain" description="Acyl-CoA thioesterase-like N-terminal HotDog" evidence="3">
    <location>
        <begin position="34"/>
        <end position="115"/>
    </location>
</feature>
<dbReference type="GO" id="GO:0006637">
    <property type="term" value="P:acyl-CoA metabolic process"/>
    <property type="evidence" value="ECO:0007669"/>
    <property type="project" value="InterPro"/>
</dbReference>
<protein>
    <recommendedName>
        <fullName evidence="7">Acyl-CoA thioesterase</fullName>
    </recommendedName>
</protein>
<dbReference type="PANTHER" id="PTHR11066">
    <property type="entry name" value="ACYL-COA THIOESTERASE"/>
    <property type="match status" value="1"/>
</dbReference>
<dbReference type="AlphaFoldDB" id="A0AAN9UXZ8"/>
<comment type="similarity">
    <text evidence="1">Belongs to the C/M/P thioester hydrolase family.</text>
</comment>
<dbReference type="Pfam" id="PF13622">
    <property type="entry name" value="4HBT_3"/>
    <property type="match status" value="1"/>
</dbReference>
<dbReference type="InterPro" id="IPR049450">
    <property type="entry name" value="ACOT8-like_C"/>
</dbReference>
<dbReference type="InterPro" id="IPR029069">
    <property type="entry name" value="HotDog_dom_sf"/>
</dbReference>
<proteinExistence type="inferred from homology"/>
<dbReference type="EMBL" id="JAKJXP020000021">
    <property type="protein sequence ID" value="KAK7754315.1"/>
    <property type="molecule type" value="Genomic_DNA"/>
</dbReference>
<dbReference type="InterPro" id="IPR003703">
    <property type="entry name" value="Acyl_CoA_thio"/>
</dbReference>
<dbReference type="GO" id="GO:0009062">
    <property type="term" value="P:fatty acid catabolic process"/>
    <property type="evidence" value="ECO:0007669"/>
    <property type="project" value="TreeGrafter"/>
</dbReference>
<dbReference type="InterPro" id="IPR042171">
    <property type="entry name" value="Acyl-CoA_hotdog"/>
</dbReference>
<dbReference type="SUPFAM" id="SSF54637">
    <property type="entry name" value="Thioesterase/thiol ester dehydrase-isomerase"/>
    <property type="match status" value="2"/>
</dbReference>
<keyword evidence="6" id="KW-1185">Reference proteome</keyword>
<dbReference type="GO" id="GO:0005782">
    <property type="term" value="C:peroxisomal matrix"/>
    <property type="evidence" value="ECO:0007669"/>
    <property type="project" value="UniProtKB-SubCell"/>
</dbReference>
<name>A0AAN9UXZ8_9PEZI</name>
<evidence type="ECO:0000313" key="5">
    <source>
        <dbReference type="EMBL" id="KAK7754315.1"/>
    </source>
</evidence>
<dbReference type="InterPro" id="IPR049449">
    <property type="entry name" value="TesB_ACOT8-like_N"/>
</dbReference>
<gene>
    <name evidence="5" type="ORF">SLS62_003608</name>
</gene>
<feature type="domain" description="Acyl-CoA thioesterase-like C-terminal" evidence="4">
    <location>
        <begin position="169"/>
        <end position="299"/>
    </location>
</feature>